<evidence type="ECO:0000259" key="8">
    <source>
        <dbReference type="Pfam" id="PF11967"/>
    </source>
</evidence>
<dbReference type="OrthoDB" id="9797083at2"/>
<dbReference type="Gene3D" id="2.40.50.140">
    <property type="entry name" value="Nucleic acid-binding proteins"/>
    <property type="match status" value="1"/>
</dbReference>
<comment type="similarity">
    <text evidence="1 7">Belongs to the RecO family.</text>
</comment>
<dbReference type="InterPro" id="IPR003717">
    <property type="entry name" value="RecO"/>
</dbReference>
<dbReference type="Pfam" id="PF11967">
    <property type="entry name" value="RecO_N"/>
    <property type="match status" value="1"/>
</dbReference>
<dbReference type="RefSeq" id="WP_091539632.1">
    <property type="nucleotide sequence ID" value="NZ_FMUS01000002.1"/>
</dbReference>
<dbReference type="NCBIfam" id="TIGR00613">
    <property type="entry name" value="reco"/>
    <property type="match status" value="1"/>
</dbReference>
<name>A0A1G5BU94_9FIRM</name>
<sequence>MLIKTEGFVIKNRKYSENDSLLAIFTRKAGKINAIAKGARKPKSNLLAGIQPFCYSDFVLYKGRNLYTVSQCEPKQIFYTIREDLNRLAYGSYVLELTETVTTEGQTNNRLFNLLGKTLHILAKEDIEINTVIRAFELKFLVYSGYRPSLNSCVSCGSKEIANIRFSFKEGGIICPQCVQTDPFAVKISDVTIKLADYLLHKDIMEIQKLKIHDSLNNQLKKLIKKYIMTHINKYEFKSLEIVDKL</sequence>
<dbReference type="GO" id="GO:0043590">
    <property type="term" value="C:bacterial nucleoid"/>
    <property type="evidence" value="ECO:0007669"/>
    <property type="project" value="TreeGrafter"/>
</dbReference>
<dbReference type="Proteomes" id="UP000198636">
    <property type="component" value="Unassembled WGS sequence"/>
</dbReference>
<proteinExistence type="inferred from homology"/>
<dbReference type="Pfam" id="PF02565">
    <property type="entry name" value="RecO_C"/>
    <property type="match status" value="1"/>
</dbReference>
<keyword evidence="5 7" id="KW-0234">DNA repair</keyword>
<dbReference type="HAMAP" id="MF_00201">
    <property type="entry name" value="RecO"/>
    <property type="match status" value="1"/>
</dbReference>
<evidence type="ECO:0000313" key="10">
    <source>
        <dbReference type="Proteomes" id="UP000198636"/>
    </source>
</evidence>
<accession>A0A1G5BU94</accession>
<protein>
    <recommendedName>
        <fullName evidence="2 7">DNA repair protein RecO</fullName>
    </recommendedName>
    <alternativeName>
        <fullName evidence="6 7">Recombination protein O</fullName>
    </alternativeName>
</protein>
<dbReference type="EMBL" id="FMUS01000002">
    <property type="protein sequence ID" value="SCX93604.1"/>
    <property type="molecule type" value="Genomic_DNA"/>
</dbReference>
<dbReference type="InterPro" id="IPR042242">
    <property type="entry name" value="RecO_C"/>
</dbReference>
<dbReference type="InterPro" id="IPR037278">
    <property type="entry name" value="ARFGAP/RecO"/>
</dbReference>
<dbReference type="STRING" id="1120976.SAMN03080606_00522"/>
<keyword evidence="3 7" id="KW-0227">DNA damage</keyword>
<evidence type="ECO:0000256" key="5">
    <source>
        <dbReference type="ARBA" id="ARBA00023204"/>
    </source>
</evidence>
<dbReference type="InterPro" id="IPR012340">
    <property type="entry name" value="NA-bd_OB-fold"/>
</dbReference>
<evidence type="ECO:0000256" key="1">
    <source>
        <dbReference type="ARBA" id="ARBA00007452"/>
    </source>
</evidence>
<evidence type="ECO:0000256" key="4">
    <source>
        <dbReference type="ARBA" id="ARBA00023172"/>
    </source>
</evidence>
<dbReference type="GO" id="GO:0006310">
    <property type="term" value="P:DNA recombination"/>
    <property type="evidence" value="ECO:0007669"/>
    <property type="project" value="UniProtKB-UniRule"/>
</dbReference>
<keyword evidence="4 7" id="KW-0233">DNA recombination</keyword>
<evidence type="ECO:0000313" key="9">
    <source>
        <dbReference type="EMBL" id="SCX93604.1"/>
    </source>
</evidence>
<gene>
    <name evidence="7" type="primary">recO</name>
    <name evidence="9" type="ORF">SAMN03080606_00522</name>
</gene>
<feature type="domain" description="DNA replication/recombination mediator RecO N-terminal" evidence="8">
    <location>
        <begin position="1"/>
        <end position="78"/>
    </location>
</feature>
<dbReference type="PANTHER" id="PTHR33991">
    <property type="entry name" value="DNA REPAIR PROTEIN RECO"/>
    <property type="match status" value="1"/>
</dbReference>
<reference evidence="9 10" key="1">
    <citation type="submission" date="2016-10" db="EMBL/GenBank/DDBJ databases">
        <authorList>
            <person name="de Groot N.N."/>
        </authorList>
    </citation>
    <scope>NUCLEOTIDE SEQUENCE [LARGE SCALE GENOMIC DNA]</scope>
    <source>
        <strain evidence="9 10">DSM 18978</strain>
    </source>
</reference>
<dbReference type="AlphaFoldDB" id="A0A1G5BU94"/>
<evidence type="ECO:0000256" key="6">
    <source>
        <dbReference type="ARBA" id="ARBA00033409"/>
    </source>
</evidence>
<dbReference type="InterPro" id="IPR022572">
    <property type="entry name" value="DNA_rep/recomb_RecO_N"/>
</dbReference>
<dbReference type="GO" id="GO:0006302">
    <property type="term" value="P:double-strand break repair"/>
    <property type="evidence" value="ECO:0007669"/>
    <property type="project" value="TreeGrafter"/>
</dbReference>
<evidence type="ECO:0000256" key="7">
    <source>
        <dbReference type="HAMAP-Rule" id="MF_00201"/>
    </source>
</evidence>
<dbReference type="Gene3D" id="1.20.1440.120">
    <property type="entry name" value="Recombination protein O, C-terminal domain"/>
    <property type="match status" value="1"/>
</dbReference>
<dbReference type="SUPFAM" id="SSF57863">
    <property type="entry name" value="ArfGap/RecO-like zinc finger"/>
    <property type="match status" value="1"/>
</dbReference>
<comment type="function">
    <text evidence="7">Involved in DNA repair and RecF pathway recombination.</text>
</comment>
<dbReference type="PANTHER" id="PTHR33991:SF1">
    <property type="entry name" value="DNA REPAIR PROTEIN RECO"/>
    <property type="match status" value="1"/>
</dbReference>
<evidence type="ECO:0000256" key="2">
    <source>
        <dbReference type="ARBA" id="ARBA00021310"/>
    </source>
</evidence>
<organism evidence="9 10">
    <name type="scientific">Alkaliphilus peptidifermentans DSM 18978</name>
    <dbReference type="NCBI Taxonomy" id="1120976"/>
    <lineage>
        <taxon>Bacteria</taxon>
        <taxon>Bacillati</taxon>
        <taxon>Bacillota</taxon>
        <taxon>Clostridia</taxon>
        <taxon>Peptostreptococcales</taxon>
        <taxon>Natronincolaceae</taxon>
        <taxon>Alkaliphilus</taxon>
    </lineage>
</organism>
<keyword evidence="10" id="KW-1185">Reference proteome</keyword>
<evidence type="ECO:0000256" key="3">
    <source>
        <dbReference type="ARBA" id="ARBA00022763"/>
    </source>
</evidence>
<dbReference type="SUPFAM" id="SSF50249">
    <property type="entry name" value="Nucleic acid-binding proteins"/>
    <property type="match status" value="1"/>
</dbReference>